<feature type="compositionally biased region" description="Basic and acidic residues" evidence="1">
    <location>
        <begin position="68"/>
        <end position="80"/>
    </location>
</feature>
<evidence type="ECO:0000313" key="2">
    <source>
        <dbReference type="EMBL" id="KAJ1216323.1"/>
    </source>
</evidence>
<comment type="caution">
    <text evidence="2">The sequence shown here is derived from an EMBL/GenBank/DDBJ whole genome shotgun (WGS) entry which is preliminary data.</text>
</comment>
<evidence type="ECO:0000313" key="3">
    <source>
        <dbReference type="Proteomes" id="UP001066276"/>
    </source>
</evidence>
<dbReference type="Proteomes" id="UP001066276">
    <property type="component" value="Chromosome 1_1"/>
</dbReference>
<dbReference type="EMBL" id="JANPWB010000001">
    <property type="protein sequence ID" value="KAJ1216323.1"/>
    <property type="molecule type" value="Genomic_DNA"/>
</dbReference>
<organism evidence="2 3">
    <name type="scientific">Pleurodeles waltl</name>
    <name type="common">Iberian ribbed newt</name>
    <dbReference type="NCBI Taxonomy" id="8319"/>
    <lineage>
        <taxon>Eukaryota</taxon>
        <taxon>Metazoa</taxon>
        <taxon>Chordata</taxon>
        <taxon>Craniata</taxon>
        <taxon>Vertebrata</taxon>
        <taxon>Euteleostomi</taxon>
        <taxon>Amphibia</taxon>
        <taxon>Batrachia</taxon>
        <taxon>Caudata</taxon>
        <taxon>Salamandroidea</taxon>
        <taxon>Salamandridae</taxon>
        <taxon>Pleurodelinae</taxon>
        <taxon>Pleurodeles</taxon>
    </lineage>
</organism>
<proteinExistence type="predicted"/>
<feature type="compositionally biased region" description="Basic and acidic residues" evidence="1">
    <location>
        <begin position="1"/>
        <end position="12"/>
    </location>
</feature>
<reference evidence="2" key="1">
    <citation type="journal article" date="2022" name="bioRxiv">
        <title>Sequencing and chromosome-scale assembly of the giantPleurodeles waltlgenome.</title>
        <authorList>
            <person name="Brown T."/>
            <person name="Elewa A."/>
            <person name="Iarovenko S."/>
            <person name="Subramanian E."/>
            <person name="Araus A.J."/>
            <person name="Petzold A."/>
            <person name="Susuki M."/>
            <person name="Suzuki K.-i.T."/>
            <person name="Hayashi T."/>
            <person name="Toyoda A."/>
            <person name="Oliveira C."/>
            <person name="Osipova E."/>
            <person name="Leigh N.D."/>
            <person name="Simon A."/>
            <person name="Yun M.H."/>
        </authorList>
    </citation>
    <scope>NUCLEOTIDE SEQUENCE</scope>
    <source>
        <strain evidence="2">20211129_DDA</strain>
        <tissue evidence="2">Liver</tissue>
    </source>
</reference>
<sequence>MVLAGREGHKEGGPGVSRVRGSPERKPPGRGSGANPKARKNQEGEESTVVRSPEDRTRQEPRTLTVPTRDKDRRPREAYA</sequence>
<keyword evidence="3" id="KW-1185">Reference proteome</keyword>
<name>A0AAV7WV07_PLEWA</name>
<evidence type="ECO:0000256" key="1">
    <source>
        <dbReference type="SAM" id="MobiDB-lite"/>
    </source>
</evidence>
<accession>A0AAV7WV07</accession>
<gene>
    <name evidence="2" type="ORF">NDU88_003926</name>
</gene>
<dbReference type="AlphaFoldDB" id="A0AAV7WV07"/>
<feature type="compositionally biased region" description="Basic and acidic residues" evidence="1">
    <location>
        <begin position="52"/>
        <end position="61"/>
    </location>
</feature>
<protein>
    <submittedName>
        <fullName evidence="2">Uncharacterized protein</fullName>
    </submittedName>
</protein>
<feature type="region of interest" description="Disordered" evidence="1">
    <location>
        <begin position="1"/>
        <end position="80"/>
    </location>
</feature>